<evidence type="ECO:0000256" key="1">
    <source>
        <dbReference type="SAM" id="MobiDB-lite"/>
    </source>
</evidence>
<accession>A0A9W6Z7T0</accession>
<keyword evidence="2" id="KW-0812">Transmembrane</keyword>
<evidence type="ECO:0000313" key="4">
    <source>
        <dbReference type="Proteomes" id="UP001162640"/>
    </source>
</evidence>
<feature type="transmembrane region" description="Helical" evidence="2">
    <location>
        <begin position="79"/>
        <end position="101"/>
    </location>
</feature>
<organism evidence="3 4">
    <name type="scientific">Triparma laevis f. inornata</name>
    <dbReference type="NCBI Taxonomy" id="1714386"/>
    <lineage>
        <taxon>Eukaryota</taxon>
        <taxon>Sar</taxon>
        <taxon>Stramenopiles</taxon>
        <taxon>Ochrophyta</taxon>
        <taxon>Bolidophyceae</taxon>
        <taxon>Parmales</taxon>
        <taxon>Triparmaceae</taxon>
        <taxon>Triparma</taxon>
    </lineage>
</organism>
<keyword evidence="2" id="KW-1133">Transmembrane helix</keyword>
<name>A0A9W6Z7T0_9STRA</name>
<protein>
    <submittedName>
        <fullName evidence="3">Uncharacterized protein</fullName>
    </submittedName>
</protein>
<dbReference type="Proteomes" id="UP001162640">
    <property type="component" value="Unassembled WGS sequence"/>
</dbReference>
<feature type="transmembrane region" description="Helical" evidence="2">
    <location>
        <begin position="41"/>
        <end position="67"/>
    </location>
</feature>
<evidence type="ECO:0000256" key="2">
    <source>
        <dbReference type="SAM" id="Phobius"/>
    </source>
</evidence>
<proteinExistence type="predicted"/>
<gene>
    <name evidence="3" type="ORF">TL16_g00020</name>
</gene>
<keyword evidence="2" id="KW-0472">Membrane</keyword>
<feature type="compositionally biased region" description="Basic and acidic residues" evidence="1">
    <location>
        <begin position="117"/>
        <end position="129"/>
    </location>
</feature>
<reference evidence="4" key="1">
    <citation type="journal article" date="2023" name="Commun. Biol.">
        <title>Genome analysis of Parmales, the sister group of diatoms, reveals the evolutionary specialization of diatoms from phago-mixotrophs to photoautotrophs.</title>
        <authorList>
            <person name="Ban H."/>
            <person name="Sato S."/>
            <person name="Yoshikawa S."/>
            <person name="Yamada K."/>
            <person name="Nakamura Y."/>
            <person name="Ichinomiya M."/>
            <person name="Sato N."/>
            <person name="Blanc-Mathieu R."/>
            <person name="Endo H."/>
            <person name="Kuwata A."/>
            <person name="Ogata H."/>
        </authorList>
    </citation>
    <scope>NUCLEOTIDE SEQUENCE [LARGE SCALE GENOMIC DNA]</scope>
</reference>
<dbReference type="AlphaFoldDB" id="A0A9W6Z7T0"/>
<comment type="caution">
    <text evidence="3">The sequence shown here is derived from an EMBL/GenBank/DDBJ whole genome shotgun (WGS) entry which is preliminary data.</text>
</comment>
<sequence length="152" mass="17065">MRAKRIWKKCIKRSSTIGDEIALEAAHKKAVDLKYKRREHLFGAIVTTNTISEINAIVISPMTILMLDIRDADGIRKGVWELVGNTLIILFFEIVLCEYFVGYMASRRAQDVVSSSGKEEEKGKEEEGPKGQGEPPPTLTKTLTLFCSARHL</sequence>
<feature type="region of interest" description="Disordered" evidence="1">
    <location>
        <begin position="114"/>
        <end position="140"/>
    </location>
</feature>
<evidence type="ECO:0000313" key="3">
    <source>
        <dbReference type="EMBL" id="GMH47261.1"/>
    </source>
</evidence>
<dbReference type="EMBL" id="BLQM01000001">
    <property type="protein sequence ID" value="GMH47261.1"/>
    <property type="molecule type" value="Genomic_DNA"/>
</dbReference>